<feature type="domain" description="AP2/ERF" evidence="5">
    <location>
        <begin position="117"/>
        <end position="174"/>
    </location>
</feature>
<dbReference type="PROSITE" id="PS51032">
    <property type="entry name" value="AP2_ERF"/>
    <property type="match status" value="1"/>
</dbReference>
<dbReference type="Proteomes" id="UP001165586">
    <property type="component" value="Unassembled WGS sequence"/>
</dbReference>
<evidence type="ECO:0000256" key="3">
    <source>
        <dbReference type="ARBA" id="ARBA00023163"/>
    </source>
</evidence>
<gene>
    <name evidence="6" type="ORF">N1032_23285</name>
</gene>
<name>A0ABT2H9P9_9MICO</name>
<evidence type="ECO:0000256" key="2">
    <source>
        <dbReference type="ARBA" id="ARBA00023125"/>
    </source>
</evidence>
<evidence type="ECO:0000256" key="4">
    <source>
        <dbReference type="SAM" id="Coils"/>
    </source>
</evidence>
<evidence type="ECO:0000259" key="5">
    <source>
        <dbReference type="PROSITE" id="PS51032"/>
    </source>
</evidence>
<dbReference type="InterPro" id="IPR001471">
    <property type="entry name" value="AP2/ERF_dom"/>
</dbReference>
<keyword evidence="1" id="KW-0805">Transcription regulation</keyword>
<accession>A0ABT2H9P9</accession>
<keyword evidence="4" id="KW-0175">Coiled coil</keyword>
<evidence type="ECO:0000256" key="1">
    <source>
        <dbReference type="ARBA" id="ARBA00023015"/>
    </source>
</evidence>
<sequence length="324" mass="35748">MARTKAFEISNKSKGQAYLSGMGYKGVLRRGSKYGWKYEDGKTSQSKGGFDTAEEAAYNYDEFLLHYIGPNADTNQALGFLKLKTVLEIREKIRKSERPVNKALKHDKRADKIGATGYRGVSANSSKKKPFKSQIYFNGKYVSIGTFVTAEEAARAYDAFVLSHIGNDAKTNISLGLLPPMGEEPLLKRAPAPVIELEQEDDVLPVPMYRTPEEEREAQRLAALAMADEEEEELEEAIAPAAVHAVPEPTPAPAAPPAKTTELLVMSDADKLRARAEAMLREAAEIEAGDLKRQAATRIDALSEKIKGMQRTMLLFIDCCAEFE</sequence>
<dbReference type="Gene3D" id="3.30.730.10">
    <property type="entry name" value="AP2/ERF domain"/>
    <property type="match status" value="2"/>
</dbReference>
<keyword evidence="3" id="KW-0804">Transcription</keyword>
<comment type="caution">
    <text evidence="6">The sequence shown here is derived from an EMBL/GenBank/DDBJ whole genome shotgun (WGS) entry which is preliminary data.</text>
</comment>
<evidence type="ECO:0000313" key="7">
    <source>
        <dbReference type="Proteomes" id="UP001165586"/>
    </source>
</evidence>
<feature type="non-terminal residue" evidence="6">
    <location>
        <position position="324"/>
    </location>
</feature>
<dbReference type="SMART" id="SM00380">
    <property type="entry name" value="AP2"/>
    <property type="match status" value="2"/>
</dbReference>
<organism evidence="6 7">
    <name type="scientific">Herbiconiux daphne</name>
    <dbReference type="NCBI Taxonomy" id="2970914"/>
    <lineage>
        <taxon>Bacteria</taxon>
        <taxon>Bacillati</taxon>
        <taxon>Actinomycetota</taxon>
        <taxon>Actinomycetes</taxon>
        <taxon>Micrococcales</taxon>
        <taxon>Microbacteriaceae</taxon>
        <taxon>Herbiconiux</taxon>
    </lineage>
</organism>
<evidence type="ECO:0000313" key="6">
    <source>
        <dbReference type="EMBL" id="MCS5736657.1"/>
    </source>
</evidence>
<dbReference type="PANTHER" id="PTHR31677">
    <property type="entry name" value="AP2 DOMAIN CLASS TRANSCRIPTION FACTOR"/>
    <property type="match status" value="1"/>
</dbReference>
<keyword evidence="7" id="KW-1185">Reference proteome</keyword>
<feature type="coiled-coil region" evidence="4">
    <location>
        <begin position="269"/>
        <end position="312"/>
    </location>
</feature>
<dbReference type="PANTHER" id="PTHR31677:SF196">
    <property type="entry name" value="ETHYLENE-RESPONSIVE TRANSCRIPTION FACTOR ERF109"/>
    <property type="match status" value="1"/>
</dbReference>
<dbReference type="InterPro" id="IPR016177">
    <property type="entry name" value="DNA-bd_dom_sf"/>
</dbReference>
<reference evidence="6" key="1">
    <citation type="submission" date="2022-08" db="EMBL/GenBank/DDBJ databases">
        <authorList>
            <person name="Deng Y."/>
            <person name="Han X.-F."/>
            <person name="Zhang Y.-Q."/>
        </authorList>
    </citation>
    <scope>NUCLEOTIDE SEQUENCE</scope>
    <source>
        <strain evidence="6">CPCC 203386</strain>
    </source>
</reference>
<dbReference type="InterPro" id="IPR036955">
    <property type="entry name" value="AP2/ERF_dom_sf"/>
</dbReference>
<dbReference type="EMBL" id="JANLCJ010000100">
    <property type="protein sequence ID" value="MCS5736657.1"/>
    <property type="molecule type" value="Genomic_DNA"/>
</dbReference>
<keyword evidence="2" id="KW-0238">DNA-binding</keyword>
<protein>
    <submittedName>
        <fullName evidence="6">AP2 domain-containing protein</fullName>
    </submittedName>
</protein>
<dbReference type="SUPFAM" id="SSF54171">
    <property type="entry name" value="DNA-binding domain"/>
    <property type="match status" value="1"/>
</dbReference>
<dbReference type="RefSeq" id="WP_259542722.1">
    <property type="nucleotide sequence ID" value="NZ_JANLCJ010000100.1"/>
</dbReference>
<proteinExistence type="predicted"/>